<protein>
    <submittedName>
        <fullName evidence="19">Polysaccharide biosynthesis/export protein</fullName>
    </submittedName>
</protein>
<feature type="region of interest" description="Disordered" evidence="15">
    <location>
        <begin position="29"/>
        <end position="56"/>
    </location>
</feature>
<evidence type="ECO:0000256" key="13">
    <source>
        <dbReference type="ARBA" id="ARBA00023237"/>
    </source>
</evidence>
<dbReference type="EMBL" id="CP002830">
    <property type="protein sequence ID" value="AEI65381.1"/>
    <property type="molecule type" value="Genomic_DNA"/>
</dbReference>
<dbReference type="InterPro" id="IPR049712">
    <property type="entry name" value="Poly_export"/>
</dbReference>
<feature type="signal peptide" evidence="16">
    <location>
        <begin position="1"/>
        <end position="28"/>
    </location>
</feature>
<evidence type="ECO:0000256" key="10">
    <source>
        <dbReference type="ARBA" id="ARBA00023114"/>
    </source>
</evidence>
<keyword evidence="13" id="KW-0998">Cell outer membrane</keyword>
<dbReference type="STRING" id="483219.LILAB_17395"/>
<dbReference type="InterPro" id="IPR054765">
    <property type="entry name" value="SLBB_dom"/>
</dbReference>
<dbReference type="KEGG" id="mfu:LILAB_17395"/>
<evidence type="ECO:0000256" key="12">
    <source>
        <dbReference type="ARBA" id="ARBA00023139"/>
    </source>
</evidence>
<evidence type="ECO:0000256" key="7">
    <source>
        <dbReference type="ARBA" id="ARBA00022729"/>
    </source>
</evidence>
<keyword evidence="9" id="KW-0406">Ion transport</keyword>
<dbReference type="HOGENOM" id="CLU_038343_3_3_7"/>
<feature type="domain" description="SLBB" evidence="18">
    <location>
        <begin position="128"/>
        <end position="207"/>
    </location>
</feature>
<evidence type="ECO:0000256" key="6">
    <source>
        <dbReference type="ARBA" id="ARBA00022692"/>
    </source>
</evidence>
<sequence>MRVPPRLEMKRFRTALTVLSLAALPACFGTSQRPPPPAPTPAAEAERARSTGGTLGPGDLVEVRVFQEPEHSGTWRLSTEGTIDYPLCGKVPLSGTTPSSAADLLRDCLARYVRRPQVSVLIREYNSQKVFVFGEVQKPGTFPVDNEMSIVQAITLAGGFTKLAAKNNTLVTRVVDGQERKIRVPVEDIGVGREKNFMLQPGDIVFVPESFF</sequence>
<evidence type="ECO:0000259" key="18">
    <source>
        <dbReference type="Pfam" id="PF22461"/>
    </source>
</evidence>
<comment type="subcellular location">
    <subcellularLocation>
        <location evidence="1">Cell outer membrane</location>
        <topology evidence="1">Multi-pass membrane protein</topology>
    </subcellularLocation>
</comment>
<feature type="domain" description="Polysaccharide export protein N-terminal" evidence="17">
    <location>
        <begin position="54"/>
        <end position="122"/>
    </location>
</feature>
<reference evidence="19 20" key="1">
    <citation type="journal article" date="2011" name="J. Bacteriol.">
        <title>Genome sequence of the halotolerant marine bacterium Myxococcus fulvus HW-1.</title>
        <authorList>
            <person name="Li Z.F."/>
            <person name="Li X."/>
            <person name="Liu H."/>
            <person name="Liu X."/>
            <person name="Han K."/>
            <person name="Wu Z.H."/>
            <person name="Hu W."/>
            <person name="Li F.F."/>
            <person name="Li Y.Z."/>
        </authorList>
    </citation>
    <scope>NUCLEOTIDE SEQUENCE [LARGE SCALE GENOMIC DNA]</scope>
    <source>
        <strain evidence="20">ATCC BAA-855 / HW-1</strain>
    </source>
</reference>
<organism evidence="19 20">
    <name type="scientific">Myxococcus fulvus (strain ATCC BAA-855 / HW-1)</name>
    <dbReference type="NCBI Taxonomy" id="483219"/>
    <lineage>
        <taxon>Bacteria</taxon>
        <taxon>Pseudomonadati</taxon>
        <taxon>Myxococcota</taxon>
        <taxon>Myxococcia</taxon>
        <taxon>Myxococcales</taxon>
        <taxon>Cystobacterineae</taxon>
        <taxon>Myxococcaceae</taxon>
        <taxon>Myxococcus</taxon>
    </lineage>
</organism>
<keyword evidence="3" id="KW-0813">Transport</keyword>
<dbReference type="AlphaFoldDB" id="F8CP02"/>
<evidence type="ECO:0000256" key="3">
    <source>
        <dbReference type="ARBA" id="ARBA00022448"/>
    </source>
</evidence>
<dbReference type="GO" id="GO:0006811">
    <property type="term" value="P:monoatomic ion transport"/>
    <property type="evidence" value="ECO:0007669"/>
    <property type="project" value="UniProtKB-KW"/>
</dbReference>
<evidence type="ECO:0000256" key="16">
    <source>
        <dbReference type="SAM" id="SignalP"/>
    </source>
</evidence>
<comment type="similarity">
    <text evidence="2">Belongs to the BexD/CtrA/VexA family.</text>
</comment>
<evidence type="ECO:0000256" key="11">
    <source>
        <dbReference type="ARBA" id="ARBA00023136"/>
    </source>
</evidence>
<dbReference type="eggNOG" id="COG1596">
    <property type="taxonomic scope" value="Bacteria"/>
</dbReference>
<dbReference type="Pfam" id="PF22461">
    <property type="entry name" value="SLBB_2"/>
    <property type="match status" value="1"/>
</dbReference>
<keyword evidence="4" id="KW-1134">Transmembrane beta strand</keyword>
<keyword evidence="6" id="KW-0812">Transmembrane</keyword>
<dbReference type="GO" id="GO:0015159">
    <property type="term" value="F:polysaccharide transmembrane transporter activity"/>
    <property type="evidence" value="ECO:0007669"/>
    <property type="project" value="InterPro"/>
</dbReference>
<dbReference type="Pfam" id="PF02563">
    <property type="entry name" value="Poly_export"/>
    <property type="match status" value="1"/>
</dbReference>
<evidence type="ECO:0000256" key="8">
    <source>
        <dbReference type="ARBA" id="ARBA00023047"/>
    </source>
</evidence>
<evidence type="ECO:0000256" key="14">
    <source>
        <dbReference type="ARBA" id="ARBA00023288"/>
    </source>
</evidence>
<keyword evidence="5" id="KW-0762">Sugar transport</keyword>
<evidence type="ECO:0000256" key="9">
    <source>
        <dbReference type="ARBA" id="ARBA00023065"/>
    </source>
</evidence>
<evidence type="ECO:0000256" key="15">
    <source>
        <dbReference type="SAM" id="MobiDB-lite"/>
    </source>
</evidence>
<evidence type="ECO:0000259" key="17">
    <source>
        <dbReference type="Pfam" id="PF02563"/>
    </source>
</evidence>
<evidence type="ECO:0000313" key="19">
    <source>
        <dbReference type="EMBL" id="AEI65381.1"/>
    </source>
</evidence>
<keyword evidence="11" id="KW-0472">Membrane</keyword>
<accession>F8CP02</accession>
<evidence type="ECO:0000256" key="2">
    <source>
        <dbReference type="ARBA" id="ARBA00009450"/>
    </source>
</evidence>
<keyword evidence="14" id="KW-0449">Lipoprotein</keyword>
<evidence type="ECO:0000256" key="5">
    <source>
        <dbReference type="ARBA" id="ARBA00022597"/>
    </source>
</evidence>
<dbReference type="PANTHER" id="PTHR33619:SF3">
    <property type="entry name" value="POLYSACCHARIDE EXPORT PROTEIN GFCE-RELATED"/>
    <property type="match status" value="1"/>
</dbReference>
<keyword evidence="10" id="KW-0626">Porin</keyword>
<keyword evidence="8" id="KW-0625">Polysaccharide transport</keyword>
<keyword evidence="12" id="KW-0564">Palmitate</keyword>
<dbReference type="Gene3D" id="3.10.560.10">
    <property type="entry name" value="Outer membrane lipoprotein wza domain like"/>
    <property type="match status" value="1"/>
</dbReference>
<dbReference type="PANTHER" id="PTHR33619">
    <property type="entry name" value="POLYSACCHARIDE EXPORT PROTEIN GFCE-RELATED"/>
    <property type="match status" value="1"/>
</dbReference>
<evidence type="ECO:0000256" key="4">
    <source>
        <dbReference type="ARBA" id="ARBA00022452"/>
    </source>
</evidence>
<proteinExistence type="inferred from homology"/>
<evidence type="ECO:0000256" key="1">
    <source>
        <dbReference type="ARBA" id="ARBA00004571"/>
    </source>
</evidence>
<dbReference type="GO" id="GO:0046930">
    <property type="term" value="C:pore complex"/>
    <property type="evidence" value="ECO:0007669"/>
    <property type="project" value="UniProtKB-KW"/>
</dbReference>
<dbReference type="InterPro" id="IPR003715">
    <property type="entry name" value="Poly_export_N"/>
</dbReference>
<gene>
    <name evidence="19" type="ordered locus">LILAB_17395</name>
</gene>
<keyword evidence="7 16" id="KW-0732">Signal</keyword>
<dbReference type="GO" id="GO:0009279">
    <property type="term" value="C:cell outer membrane"/>
    <property type="evidence" value="ECO:0007669"/>
    <property type="project" value="UniProtKB-SubCell"/>
</dbReference>
<dbReference type="GO" id="GO:0015288">
    <property type="term" value="F:porin activity"/>
    <property type="evidence" value="ECO:0007669"/>
    <property type="project" value="UniProtKB-KW"/>
</dbReference>
<dbReference type="Proteomes" id="UP000000488">
    <property type="component" value="Chromosome"/>
</dbReference>
<name>F8CP02_MYXFH</name>
<feature type="chain" id="PRO_5003374684" evidence="16">
    <location>
        <begin position="29"/>
        <end position="212"/>
    </location>
</feature>
<evidence type="ECO:0000313" key="20">
    <source>
        <dbReference type="Proteomes" id="UP000000488"/>
    </source>
</evidence>